<feature type="region of interest" description="Disordered" evidence="1">
    <location>
        <begin position="64"/>
        <end position="122"/>
    </location>
</feature>
<gene>
    <name evidence="3" type="ORF">NCGR_LOCUS60470</name>
</gene>
<evidence type="ECO:0000256" key="1">
    <source>
        <dbReference type="SAM" id="MobiDB-lite"/>
    </source>
</evidence>
<feature type="chain" id="PRO_5032818908" evidence="2">
    <location>
        <begin position="20"/>
        <end position="193"/>
    </location>
</feature>
<name>A0A811S246_9POAL</name>
<feature type="compositionally biased region" description="Acidic residues" evidence="1">
    <location>
        <begin position="146"/>
        <end position="158"/>
    </location>
</feature>
<dbReference type="AlphaFoldDB" id="A0A811S246"/>
<protein>
    <submittedName>
        <fullName evidence="3">Uncharacterized protein</fullName>
    </submittedName>
</protein>
<feature type="region of interest" description="Disordered" evidence="1">
    <location>
        <begin position="137"/>
        <end position="158"/>
    </location>
</feature>
<dbReference type="Proteomes" id="UP000604825">
    <property type="component" value="Unassembled WGS sequence"/>
</dbReference>
<feature type="signal peptide" evidence="2">
    <location>
        <begin position="1"/>
        <end position="19"/>
    </location>
</feature>
<accession>A0A811S246</accession>
<comment type="caution">
    <text evidence="3">The sequence shown here is derived from an EMBL/GenBank/DDBJ whole genome shotgun (WGS) entry which is preliminary data.</text>
</comment>
<reference evidence="3" key="1">
    <citation type="submission" date="2020-10" db="EMBL/GenBank/DDBJ databases">
        <authorList>
            <person name="Han B."/>
            <person name="Lu T."/>
            <person name="Zhao Q."/>
            <person name="Huang X."/>
            <person name="Zhao Y."/>
        </authorList>
    </citation>
    <scope>NUCLEOTIDE SEQUENCE</scope>
</reference>
<feature type="compositionally biased region" description="Gly residues" evidence="1">
    <location>
        <begin position="69"/>
        <end position="83"/>
    </location>
</feature>
<feature type="compositionally biased region" description="Gly residues" evidence="1">
    <location>
        <begin position="110"/>
        <end position="122"/>
    </location>
</feature>
<keyword evidence="4" id="KW-1185">Reference proteome</keyword>
<dbReference type="EMBL" id="CAJGYO010000018">
    <property type="protein sequence ID" value="CAD6336372.1"/>
    <property type="molecule type" value="Genomic_DNA"/>
</dbReference>
<evidence type="ECO:0000313" key="3">
    <source>
        <dbReference type="EMBL" id="CAD6336372.1"/>
    </source>
</evidence>
<sequence length="193" mass="19152">MWPSGAGGMWVCGVGLCMAVESTGACMMEENGGSGEGECGKLICVIGMGLEGMVVVMMVEGGTEEENMGTGGGTDGKIGGAAGGADVTTPDAVRSGTQPERAAAMTSEEAGGGGGRETFGGMAGTRAADVAAGAGVPEVGGTVVDEGTDTDGVPEPEDISDTRLVWRTLLRRKYGGEKACRGLAGQRRDGAVL</sequence>
<organism evidence="3 4">
    <name type="scientific">Miscanthus lutarioriparius</name>
    <dbReference type="NCBI Taxonomy" id="422564"/>
    <lineage>
        <taxon>Eukaryota</taxon>
        <taxon>Viridiplantae</taxon>
        <taxon>Streptophyta</taxon>
        <taxon>Embryophyta</taxon>
        <taxon>Tracheophyta</taxon>
        <taxon>Spermatophyta</taxon>
        <taxon>Magnoliopsida</taxon>
        <taxon>Liliopsida</taxon>
        <taxon>Poales</taxon>
        <taxon>Poaceae</taxon>
        <taxon>PACMAD clade</taxon>
        <taxon>Panicoideae</taxon>
        <taxon>Andropogonodae</taxon>
        <taxon>Andropogoneae</taxon>
        <taxon>Saccharinae</taxon>
        <taxon>Miscanthus</taxon>
    </lineage>
</organism>
<keyword evidence="2" id="KW-0732">Signal</keyword>
<evidence type="ECO:0000313" key="4">
    <source>
        <dbReference type="Proteomes" id="UP000604825"/>
    </source>
</evidence>
<proteinExistence type="predicted"/>
<evidence type="ECO:0000256" key="2">
    <source>
        <dbReference type="SAM" id="SignalP"/>
    </source>
</evidence>